<keyword evidence="2" id="KW-0808">Transferase</keyword>
<dbReference type="CDD" id="cd05403">
    <property type="entry name" value="NT_KNTase_like"/>
    <property type="match status" value="1"/>
</dbReference>
<evidence type="ECO:0000313" key="3">
    <source>
        <dbReference type="Proteomes" id="UP000242329"/>
    </source>
</evidence>
<dbReference type="SUPFAM" id="SSF81301">
    <property type="entry name" value="Nucleotidyltransferase"/>
    <property type="match status" value="1"/>
</dbReference>
<dbReference type="Pfam" id="PF01909">
    <property type="entry name" value="NTP_transf_2"/>
    <property type="match status" value="1"/>
</dbReference>
<dbReference type="OrthoDB" id="1682923at2"/>
<protein>
    <submittedName>
        <fullName evidence="2">Nucleotidyltransferase domain-containing protein</fullName>
    </submittedName>
</protein>
<accession>A0A1M5JGS2</accession>
<dbReference type="EMBL" id="FQWY01000002">
    <property type="protein sequence ID" value="SHG39480.1"/>
    <property type="molecule type" value="Genomic_DNA"/>
</dbReference>
<dbReference type="GO" id="GO:0016779">
    <property type="term" value="F:nucleotidyltransferase activity"/>
    <property type="evidence" value="ECO:0007669"/>
    <property type="project" value="InterPro"/>
</dbReference>
<dbReference type="Gene3D" id="3.30.460.10">
    <property type="entry name" value="Beta Polymerase, domain 2"/>
    <property type="match status" value="1"/>
</dbReference>
<dbReference type="RefSeq" id="WP_073088867.1">
    <property type="nucleotide sequence ID" value="NZ_FQWY01000002.1"/>
</dbReference>
<name>A0A1M5JGS2_9FIRM</name>
<dbReference type="InterPro" id="IPR043519">
    <property type="entry name" value="NT_sf"/>
</dbReference>
<dbReference type="PANTHER" id="PTHR43449">
    <property type="entry name" value="NUCLEOTIDYLTRANSFERASE"/>
    <property type="match status" value="1"/>
</dbReference>
<evidence type="ECO:0000259" key="1">
    <source>
        <dbReference type="Pfam" id="PF01909"/>
    </source>
</evidence>
<keyword evidence="3" id="KW-1185">Reference proteome</keyword>
<proteinExistence type="predicted"/>
<dbReference type="Proteomes" id="UP000242329">
    <property type="component" value="Unassembled WGS sequence"/>
</dbReference>
<evidence type="ECO:0000313" key="2">
    <source>
        <dbReference type="EMBL" id="SHG39480.1"/>
    </source>
</evidence>
<sequence>MLVRSLHSSVLKWPHKEAVISSLLLWVEKIVKENKNIVKIGYFGSYARGDWGVGSDLDVIIILKKSATPWSKRSAAWNTNHIPVPVDLLIYTEEEYEKMKNFSPRFYKIMAKEVIWIYP</sequence>
<feature type="domain" description="Polymerase nucleotidyl transferase" evidence="1">
    <location>
        <begin position="27"/>
        <end position="109"/>
    </location>
</feature>
<organism evidence="2 3">
    <name type="scientific">Thermosyntropha lipolytica DSM 11003</name>
    <dbReference type="NCBI Taxonomy" id="1123382"/>
    <lineage>
        <taxon>Bacteria</taxon>
        <taxon>Bacillati</taxon>
        <taxon>Bacillota</taxon>
        <taxon>Clostridia</taxon>
        <taxon>Eubacteriales</taxon>
        <taxon>Syntrophomonadaceae</taxon>
        <taxon>Thermosyntropha</taxon>
    </lineage>
</organism>
<gene>
    <name evidence="2" type="ORF">SAMN02745221_00106</name>
</gene>
<reference evidence="3" key="1">
    <citation type="submission" date="2016-11" db="EMBL/GenBank/DDBJ databases">
        <authorList>
            <person name="Varghese N."/>
            <person name="Submissions S."/>
        </authorList>
    </citation>
    <scope>NUCLEOTIDE SEQUENCE [LARGE SCALE GENOMIC DNA]</scope>
    <source>
        <strain evidence="3">DSM 11003</strain>
    </source>
</reference>
<dbReference type="AlphaFoldDB" id="A0A1M5JGS2"/>
<dbReference type="InterPro" id="IPR002934">
    <property type="entry name" value="Polymerase_NTP_transf_dom"/>
</dbReference>
<dbReference type="PANTHER" id="PTHR43449:SF1">
    <property type="entry name" value="POLYMERASE BETA NUCLEOTIDYLTRANSFERASE DOMAIN-CONTAINING PROTEIN"/>
    <property type="match status" value="1"/>
</dbReference>